<dbReference type="EMBL" id="JAAQTL010000002">
    <property type="protein sequence ID" value="NID17198.1"/>
    <property type="molecule type" value="Genomic_DNA"/>
</dbReference>
<dbReference type="PROSITE" id="PS51208">
    <property type="entry name" value="AUTOTRANSPORTER"/>
    <property type="match status" value="1"/>
</dbReference>
<dbReference type="NCBIfam" id="TIGR01414">
    <property type="entry name" value="autotrans_barl"/>
    <property type="match status" value="1"/>
</dbReference>
<dbReference type="InterPro" id="IPR012332">
    <property type="entry name" value="Autotransporter_pectin_lyase_C"/>
</dbReference>
<dbReference type="CDD" id="cd00253">
    <property type="entry name" value="PL_Passenger_AT"/>
    <property type="match status" value="1"/>
</dbReference>
<organism evidence="3 4">
    <name type="scientific">Luteibacter yeojuensis</name>
    <dbReference type="NCBI Taxonomy" id="345309"/>
    <lineage>
        <taxon>Bacteria</taxon>
        <taxon>Pseudomonadati</taxon>
        <taxon>Pseudomonadota</taxon>
        <taxon>Gammaproteobacteria</taxon>
        <taxon>Lysobacterales</taxon>
        <taxon>Rhodanobacteraceae</taxon>
        <taxon>Luteibacter</taxon>
    </lineage>
</organism>
<dbReference type="InterPro" id="IPR005546">
    <property type="entry name" value="Autotransporte_beta"/>
</dbReference>
<dbReference type="RefSeq" id="WP_166700987.1">
    <property type="nucleotide sequence ID" value="NZ_JAAQTL010000002.1"/>
</dbReference>
<dbReference type="Proteomes" id="UP000518878">
    <property type="component" value="Unassembled WGS sequence"/>
</dbReference>
<evidence type="ECO:0000313" key="4">
    <source>
        <dbReference type="Proteomes" id="UP000518878"/>
    </source>
</evidence>
<accession>A0A7X5QXE8</accession>
<dbReference type="GO" id="GO:0019867">
    <property type="term" value="C:outer membrane"/>
    <property type="evidence" value="ECO:0007669"/>
    <property type="project" value="InterPro"/>
</dbReference>
<evidence type="ECO:0000256" key="1">
    <source>
        <dbReference type="SAM" id="MobiDB-lite"/>
    </source>
</evidence>
<dbReference type="Gene3D" id="2.40.128.130">
    <property type="entry name" value="Autotransporter beta-domain"/>
    <property type="match status" value="1"/>
</dbReference>
<feature type="region of interest" description="Disordered" evidence="1">
    <location>
        <begin position="626"/>
        <end position="646"/>
    </location>
</feature>
<dbReference type="AlphaFoldDB" id="A0A7X5QXE8"/>
<dbReference type="InterPro" id="IPR011050">
    <property type="entry name" value="Pectin_lyase_fold/virulence"/>
</dbReference>
<dbReference type="InterPro" id="IPR036709">
    <property type="entry name" value="Autotransporte_beta_dom_sf"/>
</dbReference>
<dbReference type="SMART" id="SM00869">
    <property type="entry name" value="Autotransporter"/>
    <property type="match status" value="1"/>
</dbReference>
<evidence type="ECO:0000259" key="2">
    <source>
        <dbReference type="PROSITE" id="PS51208"/>
    </source>
</evidence>
<keyword evidence="4" id="KW-1185">Reference proteome</keyword>
<protein>
    <submittedName>
        <fullName evidence="3">Autotransporter outer membrane beta-barrel domain-containing protein</fullName>
    </submittedName>
</protein>
<dbReference type="SUPFAM" id="SSF51126">
    <property type="entry name" value="Pectin lyase-like"/>
    <property type="match status" value="1"/>
</dbReference>
<reference evidence="3 4" key="1">
    <citation type="journal article" date="2006" name="Int. J. Syst. Evol. Microbiol.">
        <title>Dyella yeojuensis sp. nov., isolated from greenhouse soil in Korea.</title>
        <authorList>
            <person name="Kim B.Y."/>
            <person name="Weon H.Y."/>
            <person name="Lee K.H."/>
            <person name="Seok S.J."/>
            <person name="Kwon S.W."/>
            <person name="Go S.J."/>
            <person name="Stackebrandt E."/>
        </authorList>
    </citation>
    <scope>NUCLEOTIDE SEQUENCE [LARGE SCALE GENOMIC DNA]</scope>
    <source>
        <strain evidence="3 4">DSM 17673</strain>
    </source>
</reference>
<feature type="domain" description="Autotransporter" evidence="2">
    <location>
        <begin position="685"/>
        <end position="958"/>
    </location>
</feature>
<dbReference type="Pfam" id="PF18883">
    <property type="entry name" value="AC_1"/>
    <property type="match status" value="1"/>
</dbReference>
<dbReference type="InterPro" id="IPR043990">
    <property type="entry name" value="AC_1"/>
</dbReference>
<name>A0A7X5QXE8_9GAMM</name>
<evidence type="ECO:0000313" key="3">
    <source>
        <dbReference type="EMBL" id="NID17198.1"/>
    </source>
</evidence>
<dbReference type="Pfam" id="PF03797">
    <property type="entry name" value="Autotransporter"/>
    <property type="match status" value="1"/>
</dbReference>
<comment type="caution">
    <text evidence="3">The sequence shown here is derived from an EMBL/GenBank/DDBJ whole genome shotgun (WGS) entry which is preliminary data.</text>
</comment>
<dbReference type="InterPro" id="IPR006315">
    <property type="entry name" value="OM_autotransptr_brl_dom"/>
</dbReference>
<feature type="compositionally biased region" description="Low complexity" evidence="1">
    <location>
        <begin position="636"/>
        <end position="646"/>
    </location>
</feature>
<gene>
    <name evidence="3" type="ORF">HBF32_17100</name>
</gene>
<dbReference type="SUPFAM" id="SSF103515">
    <property type="entry name" value="Autotransporter"/>
    <property type="match status" value="1"/>
</dbReference>
<proteinExistence type="predicted"/>
<dbReference type="Gene3D" id="2.160.20.20">
    <property type="match status" value="1"/>
</dbReference>
<sequence length="958" mass="99145">MATFAPAAAAAEPPPLLVDGTEKTLPSGSYETTADSHVGLRVTNGGRATGTDIDIATAGKSAHAAEIITSSSFASLTGGTLRTTGDSAYGLHVANGGGAALENVTILTKGGSAMGANFRGAETRGQFRGGRIETIGYGATGIDAANGGSFSLEGGTKVSTEGEAARGLLVSGGGGMEANTATIETSGRGSHGLHVDNGSSATLTGTTIATSGWGAQAIKAGLSSGLITVGEGSRLLTEGDDSVAVNVENGARLVVRSSHIETSGTNAPAVYDRAAFVELQNTDVVTHGNLSFGVTAKGGDYAGTYPQIDVRGSRIETRGGSAHGAVASFGGRLELFDTTIKTSGAKSHGLLVNAGAVNARNIAIDTMGVDAYGIAIQYGGTLAFVGGSVLGAQAAIRLNDAGAIRFGGGAQLQGQSGVFAEVVPTSVQPFTLVLEDKAQAIGDIRLSAPPKPTASDETKLSLAIHGEAIWVGASSIVRGLSLERGGTWIVAGDSHVDTLRNDHGVVAFASATPGVFGTLTIAGDYEGNEGLFRMRGQLGGDGSPTDRIHVMGNTSGTSFIAVDALDGAGDATTDGIRLVQVDGRSDGRFELSGRAVAGAYEYFLHQGSVSRPGDGSWYLRSSLTDPILEPGEGEEPTGPLDPVDPVDPIVRPAVLRPETGTYRANQVAALDMFQAGPGAGRDDEQDASRGSGWARFERRHTAFDLGRQITTTTATNELTLGTDLFQGGGEVESHLGIMAATGRSDTRGMSLLTRYSAKGRVTGAAGGVYGGLRTATGSYLRGWIQHARFNQRVEGDALAGERYDSRTLTTSIEAGHRWRKALNRDTDVYLEPQAQVVATRLRGGRHTEAGGTRVASRHASGATARLGMRAAGRWHTPGGHVASPYFTGSWLRRLGRLDATQFNDAMFADGVPRNAYALKLGLAMLRHDGWRLWGDVETRFGASRYRRVAGTLGVRKNW</sequence>